<dbReference type="NCBIfam" id="NF012200">
    <property type="entry name" value="choice_anch_D"/>
    <property type="match status" value="1"/>
</dbReference>
<accession>A0ABN6H8A0</accession>
<dbReference type="SMART" id="SM00560">
    <property type="entry name" value="LamGL"/>
    <property type="match status" value="2"/>
</dbReference>
<dbReference type="InterPro" id="IPR006558">
    <property type="entry name" value="LamG-like"/>
</dbReference>
<dbReference type="InterPro" id="IPR003961">
    <property type="entry name" value="FN3_dom"/>
</dbReference>
<dbReference type="CDD" id="cd00063">
    <property type="entry name" value="FN3"/>
    <property type="match status" value="1"/>
</dbReference>
<dbReference type="SUPFAM" id="SSF49899">
    <property type="entry name" value="Concanavalin A-like lectins/glucanases"/>
    <property type="match status" value="2"/>
</dbReference>
<dbReference type="EMBL" id="AP024702">
    <property type="protein sequence ID" value="BCX48854.1"/>
    <property type="molecule type" value="Genomic_DNA"/>
</dbReference>
<dbReference type="PROSITE" id="PS50853">
    <property type="entry name" value="FN3"/>
    <property type="match status" value="1"/>
</dbReference>
<name>A0ABN6H8A0_9BACT</name>
<organism evidence="4 5">
    <name type="scientific">Haloferula helveola</name>
    <dbReference type="NCBI Taxonomy" id="490095"/>
    <lineage>
        <taxon>Bacteria</taxon>
        <taxon>Pseudomonadati</taxon>
        <taxon>Verrucomicrobiota</taxon>
        <taxon>Verrucomicrobiia</taxon>
        <taxon>Verrucomicrobiales</taxon>
        <taxon>Verrucomicrobiaceae</taxon>
        <taxon>Haloferula</taxon>
    </lineage>
</organism>
<dbReference type="Pfam" id="PF13385">
    <property type="entry name" value="Laminin_G_3"/>
    <property type="match status" value="2"/>
</dbReference>
<gene>
    <name evidence="4" type="ORF">HAHE_27620</name>
</gene>
<reference evidence="4 5" key="1">
    <citation type="submission" date="2021-06" db="EMBL/GenBank/DDBJ databases">
        <title>Complete genome of Haloferula helveola possessing various polysaccharide degrading enzymes.</title>
        <authorList>
            <person name="Takami H."/>
            <person name="Huang C."/>
            <person name="Hamasaki K."/>
        </authorList>
    </citation>
    <scope>NUCLEOTIDE SEQUENCE [LARGE SCALE GENOMIC DNA]</scope>
    <source>
        <strain evidence="4 5">CN-1</strain>
    </source>
</reference>
<evidence type="ECO:0000313" key="4">
    <source>
        <dbReference type="EMBL" id="BCX48854.1"/>
    </source>
</evidence>
<keyword evidence="1" id="KW-0732">Signal</keyword>
<dbReference type="SUPFAM" id="SSF50952">
    <property type="entry name" value="Soluble quinoprotein glucose dehydrogenase"/>
    <property type="match status" value="1"/>
</dbReference>
<protein>
    <submittedName>
        <fullName evidence="4">Hydrolase containing LamG domain</fullName>
    </submittedName>
</protein>
<dbReference type="InterPro" id="IPR036280">
    <property type="entry name" value="Multihaem_cyt_sf"/>
</dbReference>
<dbReference type="SUPFAM" id="SSF46626">
    <property type="entry name" value="Cytochrome c"/>
    <property type="match status" value="1"/>
</dbReference>
<dbReference type="Gene3D" id="2.120.10.30">
    <property type="entry name" value="TolB, C-terminal domain"/>
    <property type="match status" value="1"/>
</dbReference>
<dbReference type="Proteomes" id="UP001374893">
    <property type="component" value="Chromosome"/>
</dbReference>
<dbReference type="Pfam" id="PF07995">
    <property type="entry name" value="GSDH"/>
    <property type="match status" value="2"/>
</dbReference>
<dbReference type="InterPro" id="IPR036909">
    <property type="entry name" value="Cyt_c-like_dom_sf"/>
</dbReference>
<dbReference type="PANTHER" id="PTHR19328">
    <property type="entry name" value="HEDGEHOG-INTERACTING PROTEIN"/>
    <property type="match status" value="1"/>
</dbReference>
<dbReference type="InterPro" id="IPR036116">
    <property type="entry name" value="FN3_sf"/>
</dbReference>
<dbReference type="InterPro" id="IPR038081">
    <property type="entry name" value="CalX-like_sf"/>
</dbReference>
<dbReference type="InterPro" id="IPR013783">
    <property type="entry name" value="Ig-like_fold"/>
</dbReference>
<dbReference type="InterPro" id="IPR013320">
    <property type="entry name" value="ConA-like_dom_sf"/>
</dbReference>
<dbReference type="SUPFAM" id="SSF141072">
    <property type="entry name" value="CalX-like"/>
    <property type="match status" value="1"/>
</dbReference>
<dbReference type="InterPro" id="IPR012938">
    <property type="entry name" value="Glc/Sorbosone_DH"/>
</dbReference>
<dbReference type="SUPFAM" id="SSF48695">
    <property type="entry name" value="Multiheme cytochromes"/>
    <property type="match status" value="1"/>
</dbReference>
<dbReference type="PANTHER" id="PTHR19328:SF13">
    <property type="entry name" value="HIPL1 PROTEIN"/>
    <property type="match status" value="1"/>
</dbReference>
<keyword evidence="2" id="KW-1015">Disulfide bond</keyword>
<dbReference type="Gene3D" id="2.60.40.10">
    <property type="entry name" value="Immunoglobulins"/>
    <property type="match status" value="2"/>
</dbReference>
<dbReference type="InterPro" id="IPR011041">
    <property type="entry name" value="Quinoprot_gluc/sorb_DH_b-prop"/>
</dbReference>
<evidence type="ECO:0000256" key="2">
    <source>
        <dbReference type="ARBA" id="ARBA00023157"/>
    </source>
</evidence>
<evidence type="ECO:0000313" key="5">
    <source>
        <dbReference type="Proteomes" id="UP001374893"/>
    </source>
</evidence>
<keyword evidence="4" id="KW-0378">Hydrolase</keyword>
<evidence type="ECO:0000256" key="1">
    <source>
        <dbReference type="ARBA" id="ARBA00022729"/>
    </source>
</evidence>
<keyword evidence="5" id="KW-1185">Reference proteome</keyword>
<feature type="domain" description="Fibronectin type-III" evidence="3">
    <location>
        <begin position="1001"/>
        <end position="1092"/>
    </location>
</feature>
<evidence type="ECO:0000259" key="3">
    <source>
        <dbReference type="PROSITE" id="PS50853"/>
    </source>
</evidence>
<dbReference type="Gene3D" id="2.60.40.2030">
    <property type="match status" value="1"/>
</dbReference>
<dbReference type="GO" id="GO:0016787">
    <property type="term" value="F:hydrolase activity"/>
    <property type="evidence" value="ECO:0007669"/>
    <property type="project" value="UniProtKB-KW"/>
</dbReference>
<dbReference type="SUPFAM" id="SSF49265">
    <property type="entry name" value="Fibronectin type III"/>
    <property type="match status" value="1"/>
</dbReference>
<proteinExistence type="predicted"/>
<dbReference type="InterPro" id="IPR011042">
    <property type="entry name" value="6-blade_b-propeller_TolB-like"/>
</dbReference>
<sequence>MDCDELGHGVPTLVARKPACSMPLSRLAHRNLIVLLSLLPAVGAVHAQSYGLTARPDVEAYFDGIFPPEAPVIDSEWSTVLAFPNLVFDNPVGLTHVPGTNKLIVWEREGRIWVFDNDPATTTKTLVLDLSSQCQGWDDSGLLGLALHPDFETNRQMWIYYNWRGGTSGASGDLGPIIGNSTTRPPTGTPTRDRLSRFVLDASYQTTLGGEYVVIDQKDQSVWHNGGGMFFHPDNGFLYLTNGDDANPGLNTQRIDRALFSCVIRIDVDQQGGAISHAPTKRPLNEVSPSWPRYYVPNDNPFVGQPDALEEIYAIGLRSPHRMTVDAVTGRIFIGDVGAESREEISVIEPEDPAGLNFQWSRIEGDSGDLTAPYIGTNKRPVIDYSHSAGEGSCVVGGYVYRGSAFPELYGKYIFGDNMSGRIWYLDESTTPATKVLLATLPDGPGPNSGNDYRGLGSFGLDADQELYICRLSSTEGRIYKLERGGPDPGTPLPATLSSTGIFDDLATLTPSDRLVPYDLNTAFWSDHAVKTRFAAVPNGTTVGFTESGEWDFPVGSVLVKHFELPVDDTDPSVTRRLETRFLVQKPDGAVYGGTYKWRADQSDADLLYGSLTESVAIATEPIGPLTGVDVGGPALPGSTTRDGDLITIEAGGTDIWGTTDEFHFAHQQRTGDFDIAVRIESVIQADLYTKTGLMVRESLNADAKHVMALVFPSNAARNNNTGGYEFQYRATAGGNATALYPPQPQPLVAFPNTWLRLKREGDVFTSFSSSDGHTWSEYASTTLSFPPQVYFGLAVTAHTGAASTTAKFHVDSRRQPWYYPSRQDCTTCHNPQAGGVLGPDTRQFNRDLLYPGGTTDNQIRAWAHVGLFHDAPAEASIPTLDKLADHDDGSASLDHRARSYFDANCSYCHRPGGVQALWDARFETPFPSQGIYYGQVVNDLGNPDGRVVVPENLEDSLLFHRVSITGPTQMPPLARNQIDTEGVEMLEAWILSLPTETVLPPSGLVATALSNTEVALSWSDGSDNETGFVIEHSIDGSNFATVGTTGEGVTSFTHTGAEPFLTQYYRVRAVGVYVSSEDSNTASVTPDVGPPAPEIHITGNGVLIQSGIFVTDPANGTDFGSVNVPLGEVTHSFVIENIGNSPLALTGSPTVEIQGDDAAAFTVMNPPTIGLNGGESHVFDIRFSPDTGGTKFATVLIGSDDPDEPLTVFGISGTGIYPALVAWWRFDETSGTIATDSTGNGHDGVLTEPLPSWDPSGFDGGALRFTGVLNQSVTVAADPALNPTAGITISSWVRVLDWNGNRRVLQKGNGDNQYRLLAEGGNLVWDIAGAGRIEVPLPAVNEWFHVAATYDLDHMRIYVDGALMGNVAATAAMPTTGDPIYLGTKTPGSIDGDHLNGWLDDTRLYNRALDEVEIAELAGIGIDDGLLAWWPLDDGSGTTAADATGNGHTGTLTAPLPTWTPGGKFGGALTFDAQVGQSVSVPDAPALNPRNGITVSAWVNADAWDGNNRILQKGAGDNQYRMMAEFGNFAWDIAGVGRIETAQPPAGQWVHVLGTYDGERMKLYYDGTLVADIPAAGLIPVTGDSLVFATKSQNSIVVNRLSGGLDEVRIYGRALNIEEVALLSGQLGTLSLDATDALARKGTADTGLFTVSRTGPTTQPLPVPLSLVFGPGQAEVGTDFTLTPGISGFTIPAGQSSADLMVQGLDRQQVTGNLNVTLSMSGVEGYELGSDSAQVQLQDSPLNQWKIGAFGGIAAAQSGDAGDGSDADGDGLDTLLEAALGANPLIADPSVLPTGELQFVGGQIYLVSSYTRPKPALEGIGYHHETNLDLGPLWQAAEWVEGYPVDNLDGTETVRIRSLAPITAEPQQFLRLRVTRP</sequence>
<dbReference type="Gene3D" id="2.60.120.200">
    <property type="match status" value="3"/>
</dbReference>